<gene>
    <name evidence="2" type="ORF">GCM10009823_20610</name>
</gene>
<reference evidence="2 3" key="1">
    <citation type="journal article" date="2019" name="Int. J. Syst. Evol. Microbiol.">
        <title>The Global Catalogue of Microorganisms (GCM) 10K type strain sequencing project: providing services to taxonomists for standard genome sequencing and annotation.</title>
        <authorList>
            <consortium name="The Broad Institute Genomics Platform"/>
            <consortium name="The Broad Institute Genome Sequencing Center for Infectious Disease"/>
            <person name="Wu L."/>
            <person name="Ma J."/>
        </authorList>
    </citation>
    <scope>NUCLEOTIDE SEQUENCE [LARGE SCALE GENOMIC DNA]</scope>
    <source>
        <strain evidence="2 3">JCM 15900</strain>
    </source>
</reference>
<dbReference type="Proteomes" id="UP001500984">
    <property type="component" value="Unassembled WGS sequence"/>
</dbReference>
<feature type="compositionally biased region" description="Low complexity" evidence="1">
    <location>
        <begin position="10"/>
        <end position="22"/>
    </location>
</feature>
<comment type="caution">
    <text evidence="2">The sequence shown here is derived from an EMBL/GenBank/DDBJ whole genome shotgun (WGS) entry which is preliminary data.</text>
</comment>
<proteinExistence type="predicted"/>
<keyword evidence="3" id="KW-1185">Reference proteome</keyword>
<protein>
    <submittedName>
        <fullName evidence="2">Uncharacterized protein</fullName>
    </submittedName>
</protein>
<feature type="region of interest" description="Disordered" evidence="1">
    <location>
        <begin position="48"/>
        <end position="96"/>
    </location>
</feature>
<sequence length="96" mass="9716">MLPGSVTFRPASGSAAAPVAASGTPAVMSLSSVSITSPLRRTDRSTVPFLATPGSAVPQTLHGGRDRGNPLTESVDGDPIVHRTTDAESVPAEHAL</sequence>
<organism evidence="2 3">
    <name type="scientific">Brevibacterium salitolerans</name>
    <dbReference type="NCBI Taxonomy" id="1403566"/>
    <lineage>
        <taxon>Bacteria</taxon>
        <taxon>Bacillati</taxon>
        <taxon>Actinomycetota</taxon>
        <taxon>Actinomycetes</taxon>
        <taxon>Micrococcales</taxon>
        <taxon>Brevibacteriaceae</taxon>
        <taxon>Brevibacterium</taxon>
    </lineage>
</organism>
<name>A0ABN2WUF1_9MICO</name>
<evidence type="ECO:0000313" key="3">
    <source>
        <dbReference type="Proteomes" id="UP001500984"/>
    </source>
</evidence>
<evidence type="ECO:0000313" key="2">
    <source>
        <dbReference type="EMBL" id="GAA2098998.1"/>
    </source>
</evidence>
<evidence type="ECO:0000256" key="1">
    <source>
        <dbReference type="SAM" id="MobiDB-lite"/>
    </source>
</evidence>
<accession>A0ABN2WUF1</accession>
<dbReference type="EMBL" id="BAAAPZ010000008">
    <property type="protein sequence ID" value="GAA2098998.1"/>
    <property type="molecule type" value="Genomic_DNA"/>
</dbReference>
<feature type="region of interest" description="Disordered" evidence="1">
    <location>
        <begin position="1"/>
        <end position="22"/>
    </location>
</feature>